<feature type="domain" description="HTH araC/xylS-type" evidence="8">
    <location>
        <begin position="175"/>
        <end position="272"/>
    </location>
</feature>
<dbReference type="Pfam" id="PF02311">
    <property type="entry name" value="AraC_binding"/>
    <property type="match status" value="1"/>
</dbReference>
<dbReference type="InterPro" id="IPR018062">
    <property type="entry name" value="HTH_AraC-typ_CS"/>
</dbReference>
<evidence type="ECO:0000256" key="4">
    <source>
        <dbReference type="ARBA" id="ARBA00023159"/>
    </source>
</evidence>
<dbReference type="AlphaFoldDB" id="A0A089YID6"/>
<evidence type="ECO:0000256" key="2">
    <source>
        <dbReference type="ARBA" id="ARBA00023015"/>
    </source>
</evidence>
<accession>A0A089YID6</accession>
<dbReference type="InterPro" id="IPR050204">
    <property type="entry name" value="AraC_XylS_family_regulators"/>
</dbReference>
<proteinExistence type="predicted"/>
<dbReference type="Proteomes" id="UP000029499">
    <property type="component" value="Chromosome"/>
</dbReference>
<keyword evidence="2" id="KW-0805">Transcription regulation</keyword>
<sequence>MTGGPMSHYWRHPAVPHLEIRNVEDGRRFSHARHSHSTFSIGAITQGQSTYLNGDSSRLIGAGSVVLMNPGAVHACNPVHEQPWAYRMFYVDAQWLAALQQQQRSRTQKGFVPFAQTYSADVRLFEDLDDLYHTLTADDCLPDTMQDAALFFFQRLVARLQPASDDARTEPQKMAQAAAFIREHCASELRLEDIASAVQLSPSYLIRAFKACHGLTPHGYLIDCRLKLARDHLRQGEGIAQVAARVGFADQAHLQRLFKRALATTPGQYRGVPTQATDTRRSPRAMQP</sequence>
<dbReference type="KEGG" id="prh:LT40_01550"/>
<dbReference type="GO" id="GO:0043565">
    <property type="term" value="F:sequence-specific DNA binding"/>
    <property type="evidence" value="ECO:0007669"/>
    <property type="project" value="InterPro"/>
</dbReference>
<dbReference type="Gene3D" id="1.10.10.60">
    <property type="entry name" value="Homeodomain-like"/>
    <property type="match status" value="1"/>
</dbReference>
<dbReference type="PROSITE" id="PS00041">
    <property type="entry name" value="HTH_ARAC_FAMILY_1"/>
    <property type="match status" value="1"/>
</dbReference>
<dbReference type="Gene3D" id="2.60.120.10">
    <property type="entry name" value="Jelly Rolls"/>
    <property type="match status" value="1"/>
</dbReference>
<evidence type="ECO:0000313" key="10">
    <source>
        <dbReference type="Proteomes" id="UP000029499"/>
    </source>
</evidence>
<dbReference type="GO" id="GO:0005737">
    <property type="term" value="C:cytoplasm"/>
    <property type="evidence" value="ECO:0007669"/>
    <property type="project" value="UniProtKB-SubCell"/>
</dbReference>
<dbReference type="PANTHER" id="PTHR46796:SF2">
    <property type="entry name" value="TRANSCRIPTIONAL REGULATORY PROTEIN"/>
    <property type="match status" value="1"/>
</dbReference>
<keyword evidence="3" id="KW-0238">DNA-binding</keyword>
<evidence type="ECO:0000256" key="1">
    <source>
        <dbReference type="ARBA" id="ARBA00004496"/>
    </source>
</evidence>
<dbReference type="SUPFAM" id="SSF46689">
    <property type="entry name" value="Homeodomain-like"/>
    <property type="match status" value="2"/>
</dbReference>
<evidence type="ECO:0000256" key="5">
    <source>
        <dbReference type="ARBA" id="ARBA00023163"/>
    </source>
</evidence>
<keyword evidence="5" id="KW-0804">Transcription</keyword>
<dbReference type="HOGENOM" id="CLU_000445_88_16_6"/>
<dbReference type="InterPro" id="IPR009057">
    <property type="entry name" value="Homeodomain-like_sf"/>
</dbReference>
<dbReference type="EMBL" id="CP009533">
    <property type="protein sequence ID" value="AIS16153.1"/>
    <property type="molecule type" value="Genomic_DNA"/>
</dbReference>
<evidence type="ECO:0000256" key="6">
    <source>
        <dbReference type="ARBA" id="ARBA00037345"/>
    </source>
</evidence>
<dbReference type="SUPFAM" id="SSF51215">
    <property type="entry name" value="Regulatory protein AraC"/>
    <property type="match status" value="1"/>
</dbReference>
<gene>
    <name evidence="9" type="ORF">LT40_01550</name>
</gene>
<dbReference type="InterPro" id="IPR018060">
    <property type="entry name" value="HTH_AraC"/>
</dbReference>
<evidence type="ECO:0000256" key="3">
    <source>
        <dbReference type="ARBA" id="ARBA00023125"/>
    </source>
</evidence>
<dbReference type="InterPro" id="IPR014710">
    <property type="entry name" value="RmlC-like_jellyroll"/>
</dbReference>
<organism evidence="9 10">
    <name type="scientific">Pseudomonas rhizosphaerae</name>
    <dbReference type="NCBI Taxonomy" id="216142"/>
    <lineage>
        <taxon>Bacteria</taxon>
        <taxon>Pseudomonadati</taxon>
        <taxon>Pseudomonadota</taxon>
        <taxon>Gammaproteobacteria</taxon>
        <taxon>Pseudomonadales</taxon>
        <taxon>Pseudomonadaceae</taxon>
        <taxon>Pseudomonas</taxon>
    </lineage>
</organism>
<dbReference type="eggNOG" id="COG2207">
    <property type="taxonomic scope" value="Bacteria"/>
</dbReference>
<comment type="function">
    <text evidence="6">Regulatory protein of the TOL plasmid xyl operons. XylS activates the xylXYZLTEGFJQKIH operon required for the degradation of toluene, m-xylene and p-xylene.</text>
</comment>
<keyword evidence="4" id="KW-0010">Activator</keyword>
<dbReference type="GO" id="GO:0003700">
    <property type="term" value="F:DNA-binding transcription factor activity"/>
    <property type="evidence" value="ECO:0007669"/>
    <property type="project" value="InterPro"/>
</dbReference>
<dbReference type="InterPro" id="IPR037923">
    <property type="entry name" value="HTH-like"/>
</dbReference>
<evidence type="ECO:0000259" key="8">
    <source>
        <dbReference type="PROSITE" id="PS01124"/>
    </source>
</evidence>
<evidence type="ECO:0000313" key="9">
    <source>
        <dbReference type="EMBL" id="AIS16153.1"/>
    </source>
</evidence>
<evidence type="ECO:0000256" key="7">
    <source>
        <dbReference type="SAM" id="MobiDB-lite"/>
    </source>
</evidence>
<dbReference type="Pfam" id="PF12833">
    <property type="entry name" value="HTH_18"/>
    <property type="match status" value="1"/>
</dbReference>
<dbReference type="GO" id="GO:0009893">
    <property type="term" value="P:positive regulation of metabolic process"/>
    <property type="evidence" value="ECO:0007669"/>
    <property type="project" value="UniProtKB-ARBA"/>
</dbReference>
<keyword evidence="10" id="KW-1185">Reference proteome</keyword>
<reference evidence="9 10" key="1">
    <citation type="journal article" date="2015" name="J. Biotechnol.">
        <title>Complete genome sequence of Pseudomonas rhizosphaerae IH5T (=DSM 16299T), a phosphate-solubilizing rhizobacterium for bacterial biofertilizer.</title>
        <authorList>
            <person name="Kwak Y."/>
            <person name="Jung B.K."/>
            <person name="Shin J.H."/>
        </authorList>
    </citation>
    <scope>NUCLEOTIDE SEQUENCE [LARGE SCALE GENOMIC DNA]</scope>
    <source>
        <strain evidence="9">DSM 16299</strain>
    </source>
</reference>
<comment type="subcellular location">
    <subcellularLocation>
        <location evidence="1">Cytoplasm</location>
    </subcellularLocation>
</comment>
<dbReference type="PANTHER" id="PTHR46796">
    <property type="entry name" value="HTH-TYPE TRANSCRIPTIONAL ACTIVATOR RHAS-RELATED"/>
    <property type="match status" value="1"/>
</dbReference>
<dbReference type="PROSITE" id="PS01124">
    <property type="entry name" value="HTH_ARAC_FAMILY_2"/>
    <property type="match status" value="1"/>
</dbReference>
<feature type="region of interest" description="Disordered" evidence="7">
    <location>
        <begin position="268"/>
        <end position="288"/>
    </location>
</feature>
<protein>
    <recommendedName>
        <fullName evidence="8">HTH araC/xylS-type domain-containing protein</fullName>
    </recommendedName>
</protein>
<dbReference type="InterPro" id="IPR003313">
    <property type="entry name" value="AraC-bd"/>
</dbReference>
<name>A0A089YID6_9PSED</name>
<dbReference type="SMART" id="SM00342">
    <property type="entry name" value="HTH_ARAC"/>
    <property type="match status" value="1"/>
</dbReference>
<dbReference type="STRING" id="216142.LT40_01550"/>